<sequence>MTTVRIDPNMEGVYLAGLSQSWVKSVQVQKELGYIKDWKILASDTPLNGDFNMVLLVTFASLADMEPSKKKYMAFMKEWGSKNKDKVIEISAQYPEIRTLTGEYPLREIILKE</sequence>
<evidence type="ECO:0000313" key="2">
    <source>
        <dbReference type="Proteomes" id="UP001247805"/>
    </source>
</evidence>
<dbReference type="RefSeq" id="WP_316024667.1">
    <property type="nucleotide sequence ID" value="NZ_JAWDIO010000002.1"/>
</dbReference>
<name>A0ABU3SSL6_9ALTE</name>
<evidence type="ECO:0008006" key="3">
    <source>
        <dbReference type="Google" id="ProtNLM"/>
    </source>
</evidence>
<keyword evidence="2" id="KW-1185">Reference proteome</keyword>
<reference evidence="1 2" key="1">
    <citation type="submission" date="2023-10" db="EMBL/GenBank/DDBJ databases">
        <title>Glaciecola aquimarina strain GGW-M5 nov., isolated from a coastal seawater.</title>
        <authorList>
            <person name="Bayburt H."/>
            <person name="Kim J.M."/>
            <person name="Choi B.J."/>
            <person name="Jeon C.O."/>
        </authorList>
    </citation>
    <scope>NUCLEOTIDE SEQUENCE [LARGE SCALE GENOMIC DNA]</scope>
    <source>
        <strain evidence="1 2">KCTC 32108</strain>
    </source>
</reference>
<protein>
    <recommendedName>
        <fullName evidence="3">NIPSNAP domain-containing protein</fullName>
    </recommendedName>
</protein>
<gene>
    <name evidence="1" type="ORF">RS130_02630</name>
</gene>
<accession>A0ABU3SSL6</accession>
<organism evidence="1 2">
    <name type="scientific">Paraglaciecola aquimarina</name>
    <dbReference type="NCBI Taxonomy" id="1235557"/>
    <lineage>
        <taxon>Bacteria</taxon>
        <taxon>Pseudomonadati</taxon>
        <taxon>Pseudomonadota</taxon>
        <taxon>Gammaproteobacteria</taxon>
        <taxon>Alteromonadales</taxon>
        <taxon>Alteromonadaceae</taxon>
        <taxon>Paraglaciecola</taxon>
    </lineage>
</organism>
<dbReference type="Proteomes" id="UP001247805">
    <property type="component" value="Unassembled WGS sequence"/>
</dbReference>
<proteinExistence type="predicted"/>
<evidence type="ECO:0000313" key="1">
    <source>
        <dbReference type="EMBL" id="MDU0352968.1"/>
    </source>
</evidence>
<comment type="caution">
    <text evidence="1">The sequence shown here is derived from an EMBL/GenBank/DDBJ whole genome shotgun (WGS) entry which is preliminary data.</text>
</comment>
<dbReference type="EMBL" id="JAWDIO010000002">
    <property type="protein sequence ID" value="MDU0352968.1"/>
    <property type="molecule type" value="Genomic_DNA"/>
</dbReference>